<dbReference type="AlphaFoldDB" id="A0A191UE24"/>
<feature type="transmembrane region" description="Helical" evidence="5">
    <location>
        <begin position="109"/>
        <end position="129"/>
    </location>
</feature>
<dbReference type="GO" id="GO:0006457">
    <property type="term" value="P:protein folding"/>
    <property type="evidence" value="ECO:0007669"/>
    <property type="project" value="InterPro"/>
</dbReference>
<sequence length="187" mass="20499">MSKHSFPSLASLGNQLALLAVIGALSYAFFDQLYFGELPCPLCLMQRVGFVIIGSALALNIRCGAHSAHYGWGIMGGLVGMMVSLRQVFLHILPGDKGFGTTFLELHFYTWAFVGYLSLLAGLAILLILPNREVRSRSWFANALIILFILIVFANLVSTLLECGIGPCADDPVQYEGLLWLRSRLGF</sequence>
<evidence type="ECO:0000256" key="5">
    <source>
        <dbReference type="SAM" id="Phobius"/>
    </source>
</evidence>
<accession>A0A191UE24</accession>
<dbReference type="STRING" id="1743168.A8O14_03580"/>
<dbReference type="SUPFAM" id="SSF158442">
    <property type="entry name" value="DsbB-like"/>
    <property type="match status" value="1"/>
</dbReference>
<dbReference type="Pfam" id="PF02600">
    <property type="entry name" value="DsbB"/>
    <property type="match status" value="1"/>
</dbReference>
<reference evidence="7" key="1">
    <citation type="submission" date="2016-05" db="EMBL/GenBank/DDBJ databases">
        <title>Polynucleobacter sp. QLW-P1FAT50C-4 genome.</title>
        <authorList>
            <person name="Hahn M.W."/>
        </authorList>
    </citation>
    <scope>NUCLEOTIDE SEQUENCE [LARGE SCALE GENOMIC DNA]</scope>
    <source>
        <strain evidence="7">QLW-P1FAT50C-4</strain>
    </source>
</reference>
<evidence type="ECO:0000256" key="2">
    <source>
        <dbReference type="ARBA" id="ARBA00022692"/>
    </source>
</evidence>
<dbReference type="GO" id="GO:0016020">
    <property type="term" value="C:membrane"/>
    <property type="evidence" value="ECO:0007669"/>
    <property type="project" value="UniProtKB-SubCell"/>
</dbReference>
<evidence type="ECO:0000313" key="6">
    <source>
        <dbReference type="EMBL" id="ANI99259.1"/>
    </source>
</evidence>
<name>A0A191UE24_9BURK</name>
<feature type="transmembrane region" description="Helical" evidence="5">
    <location>
        <begin position="12"/>
        <end position="30"/>
    </location>
</feature>
<dbReference type="Proteomes" id="UP000078463">
    <property type="component" value="Chromosome"/>
</dbReference>
<evidence type="ECO:0000256" key="1">
    <source>
        <dbReference type="ARBA" id="ARBA00004141"/>
    </source>
</evidence>
<proteinExistence type="predicted"/>
<keyword evidence="2 5" id="KW-0812">Transmembrane</keyword>
<comment type="subcellular location">
    <subcellularLocation>
        <location evidence="1">Membrane</location>
        <topology evidence="1">Multi-pass membrane protein</topology>
    </subcellularLocation>
</comment>
<feature type="transmembrane region" description="Helical" evidence="5">
    <location>
        <begin position="70"/>
        <end position="89"/>
    </location>
</feature>
<organism evidence="6 7">
    <name type="scientific">Polynucleobacter wuianus</name>
    <dbReference type="NCBI Taxonomy" id="1743168"/>
    <lineage>
        <taxon>Bacteria</taxon>
        <taxon>Pseudomonadati</taxon>
        <taxon>Pseudomonadota</taxon>
        <taxon>Betaproteobacteria</taxon>
        <taxon>Burkholderiales</taxon>
        <taxon>Burkholderiaceae</taxon>
        <taxon>Polynucleobacter</taxon>
    </lineage>
</organism>
<gene>
    <name evidence="6" type="ORF">A8O14_03580</name>
</gene>
<evidence type="ECO:0000256" key="4">
    <source>
        <dbReference type="ARBA" id="ARBA00023136"/>
    </source>
</evidence>
<dbReference type="EMBL" id="CP015922">
    <property type="protein sequence ID" value="ANI99259.1"/>
    <property type="molecule type" value="Genomic_DNA"/>
</dbReference>
<dbReference type="GO" id="GO:0015035">
    <property type="term" value="F:protein-disulfide reductase activity"/>
    <property type="evidence" value="ECO:0007669"/>
    <property type="project" value="InterPro"/>
</dbReference>
<protein>
    <recommendedName>
        <fullName evidence="8">Disulfide bond formation protein B</fullName>
    </recommendedName>
</protein>
<feature type="transmembrane region" description="Helical" evidence="5">
    <location>
        <begin position="141"/>
        <end position="161"/>
    </location>
</feature>
<dbReference type="InterPro" id="IPR003752">
    <property type="entry name" value="DiS_bond_form_DsbB/BdbC"/>
</dbReference>
<keyword evidence="7" id="KW-1185">Reference proteome</keyword>
<dbReference type="OrthoDB" id="3711263at2"/>
<feature type="transmembrane region" description="Helical" evidence="5">
    <location>
        <begin position="36"/>
        <end position="58"/>
    </location>
</feature>
<evidence type="ECO:0008006" key="8">
    <source>
        <dbReference type="Google" id="ProtNLM"/>
    </source>
</evidence>
<keyword evidence="3 5" id="KW-1133">Transmembrane helix</keyword>
<dbReference type="RefSeq" id="WP_068948263.1">
    <property type="nucleotide sequence ID" value="NZ_CP015922.1"/>
</dbReference>
<dbReference type="KEGG" id="pwu:A8O14_03580"/>
<dbReference type="InterPro" id="IPR023380">
    <property type="entry name" value="DsbB-like_sf"/>
</dbReference>
<keyword evidence="4 5" id="KW-0472">Membrane</keyword>
<evidence type="ECO:0000256" key="3">
    <source>
        <dbReference type="ARBA" id="ARBA00022989"/>
    </source>
</evidence>
<dbReference type="Gene3D" id="1.20.1550.10">
    <property type="entry name" value="DsbB-like"/>
    <property type="match status" value="1"/>
</dbReference>
<evidence type="ECO:0000313" key="7">
    <source>
        <dbReference type="Proteomes" id="UP000078463"/>
    </source>
</evidence>